<keyword evidence="1" id="KW-0596">Phosphopantetheine</keyword>
<dbReference type="PANTHER" id="PTHR10098:SF108">
    <property type="entry name" value="TETRATRICOPEPTIDE REPEAT PROTEIN 28"/>
    <property type="match status" value="1"/>
</dbReference>
<dbReference type="GO" id="GO:0031177">
    <property type="term" value="F:phosphopantetheine binding"/>
    <property type="evidence" value="ECO:0007669"/>
    <property type="project" value="InterPro"/>
</dbReference>
<keyword evidence="2" id="KW-0597">Phosphoprotein</keyword>
<keyword evidence="3" id="KW-0175">Coiled coil</keyword>
<dbReference type="SUPFAM" id="SSF47336">
    <property type="entry name" value="ACP-like"/>
    <property type="match status" value="1"/>
</dbReference>
<evidence type="ECO:0000256" key="2">
    <source>
        <dbReference type="ARBA" id="ARBA00022553"/>
    </source>
</evidence>
<dbReference type="InterPro" id="IPR036736">
    <property type="entry name" value="ACP-like_sf"/>
</dbReference>
<sequence>MEDQAALLLSRARAALEMYPSPEVLESAQRALDICRIRGGEVGRTGAHDALRVIISYHRQLAGQELRKPMEALQLAARELASCREQGDRRGEAMLMLSLAEINMDKRGRGKRMEALEAATEALQIFQDLKDGENEALTQLILTNLHFKLQQPDKAQQAADAALELSTSPLLRGKALHAAALALAARRRFGAAADKAEEARLCFHEAGRLEMEAAELVSVASWRLEALQPLPALSAAEAALRSFRGLSYGKGWPQKALSVLCEALAALGQAPRAVKLTKELRQEFLEAQDLRAVAQLDELQGFLWAQSPRPERAHEPLEAARQTAQTLKEEGWHARICQGQAASFLAGGDATEALQALGRAREAAKAATDRREEAKSLRQIFQLHFDLRNFEEAIHAAEKARKVAKSSEDTAGEARDCLRMATALANLGRVDAALAKAAEARELADPRGEAQALRTLAELLRMQGDVEKAMEAAEERLTVTRNLGDLSWEAESLQQLAELHLAEGAVEEAALLAEEARKLCKEARDRPQLVRALLVSVEVALQQALETKTARRQLVRWSAEALALAGKLGDKALRALALHWHGHVLGAVGRPHAGLSFVREAAALCGEDLSGAARCWVLLAQLHGAASARQEAIEAAQEAQRLARACGDLAAEQAAASFEESMMKKPEPERPRQTERPEAPSPEPSAAPEETTVVAQPGAKSLDAAQVGRQLLELVKELTSATEEVELDMAFVDAGMDSLSSVSLVTALNRDFDMGFTPSIMFDYPTIRMLQDYLVEESQS</sequence>
<dbReference type="PROSITE" id="PS50075">
    <property type="entry name" value="CARRIER"/>
    <property type="match status" value="1"/>
</dbReference>
<comment type="caution">
    <text evidence="6">The sequence shown here is derived from an EMBL/GenBank/DDBJ whole genome shotgun (WGS) entry which is preliminary data.</text>
</comment>
<evidence type="ECO:0000256" key="4">
    <source>
        <dbReference type="SAM" id="MobiDB-lite"/>
    </source>
</evidence>
<proteinExistence type="predicted"/>
<dbReference type="Gene3D" id="1.10.1200.10">
    <property type="entry name" value="ACP-like"/>
    <property type="match status" value="1"/>
</dbReference>
<gene>
    <name evidence="6" type="ORF">EVOR1521_LOCUS5789</name>
</gene>
<name>A0AA36MQV4_9DINO</name>
<evidence type="ECO:0000256" key="1">
    <source>
        <dbReference type="ARBA" id="ARBA00022450"/>
    </source>
</evidence>
<keyword evidence="7" id="KW-1185">Reference proteome</keyword>
<accession>A0AA36MQV4</accession>
<evidence type="ECO:0000313" key="7">
    <source>
        <dbReference type="Proteomes" id="UP001178507"/>
    </source>
</evidence>
<organism evidence="6 7">
    <name type="scientific">Effrenium voratum</name>
    <dbReference type="NCBI Taxonomy" id="2562239"/>
    <lineage>
        <taxon>Eukaryota</taxon>
        <taxon>Sar</taxon>
        <taxon>Alveolata</taxon>
        <taxon>Dinophyceae</taxon>
        <taxon>Suessiales</taxon>
        <taxon>Symbiodiniaceae</taxon>
        <taxon>Effrenium</taxon>
    </lineage>
</organism>
<feature type="region of interest" description="Disordered" evidence="4">
    <location>
        <begin position="656"/>
        <end position="692"/>
    </location>
</feature>
<dbReference type="PANTHER" id="PTHR10098">
    <property type="entry name" value="RAPSYN-RELATED"/>
    <property type="match status" value="1"/>
</dbReference>
<reference evidence="6" key="1">
    <citation type="submission" date="2023-08" db="EMBL/GenBank/DDBJ databases">
        <authorList>
            <person name="Chen Y."/>
            <person name="Shah S."/>
            <person name="Dougan E. K."/>
            <person name="Thang M."/>
            <person name="Chan C."/>
        </authorList>
    </citation>
    <scope>NUCLEOTIDE SEQUENCE</scope>
</reference>
<dbReference type="InterPro" id="IPR020806">
    <property type="entry name" value="PKS_PP-bd"/>
</dbReference>
<dbReference type="InterPro" id="IPR011990">
    <property type="entry name" value="TPR-like_helical_dom_sf"/>
</dbReference>
<evidence type="ECO:0000256" key="3">
    <source>
        <dbReference type="SAM" id="Coils"/>
    </source>
</evidence>
<dbReference type="Pfam" id="PF00550">
    <property type="entry name" value="PP-binding"/>
    <property type="match status" value="1"/>
</dbReference>
<dbReference type="Proteomes" id="UP001178507">
    <property type="component" value="Unassembled WGS sequence"/>
</dbReference>
<dbReference type="AlphaFoldDB" id="A0AA36MQV4"/>
<dbReference type="SMART" id="SM00028">
    <property type="entry name" value="TPR"/>
    <property type="match status" value="7"/>
</dbReference>
<feature type="domain" description="Carrier" evidence="5">
    <location>
        <begin position="702"/>
        <end position="778"/>
    </location>
</feature>
<dbReference type="EMBL" id="CAUJNA010000424">
    <property type="protein sequence ID" value="CAJ1376830.1"/>
    <property type="molecule type" value="Genomic_DNA"/>
</dbReference>
<feature type="compositionally biased region" description="Basic and acidic residues" evidence="4">
    <location>
        <begin position="661"/>
        <end position="678"/>
    </location>
</feature>
<dbReference type="SUPFAM" id="SSF48452">
    <property type="entry name" value="TPR-like"/>
    <property type="match status" value="2"/>
</dbReference>
<protein>
    <recommendedName>
        <fullName evidence="5">Carrier domain-containing protein</fullName>
    </recommendedName>
</protein>
<dbReference type="Gene3D" id="1.25.40.10">
    <property type="entry name" value="Tetratricopeptide repeat domain"/>
    <property type="match status" value="3"/>
</dbReference>
<dbReference type="InterPro" id="IPR019734">
    <property type="entry name" value="TPR_rpt"/>
</dbReference>
<dbReference type="SMART" id="SM01294">
    <property type="entry name" value="PKS_PP_betabranch"/>
    <property type="match status" value="1"/>
</dbReference>
<dbReference type="InterPro" id="IPR009081">
    <property type="entry name" value="PP-bd_ACP"/>
</dbReference>
<feature type="coiled-coil region" evidence="3">
    <location>
        <begin position="357"/>
        <end position="407"/>
    </location>
</feature>
<dbReference type="SMART" id="SM00823">
    <property type="entry name" value="PKS_PP"/>
    <property type="match status" value="1"/>
</dbReference>
<evidence type="ECO:0000259" key="5">
    <source>
        <dbReference type="PROSITE" id="PS50075"/>
    </source>
</evidence>
<evidence type="ECO:0000313" key="6">
    <source>
        <dbReference type="EMBL" id="CAJ1376830.1"/>
    </source>
</evidence>